<dbReference type="EMBL" id="UZAH01027993">
    <property type="protein sequence ID" value="VDO96778.1"/>
    <property type="molecule type" value="Genomic_DNA"/>
</dbReference>
<protein>
    <submittedName>
        <fullName evidence="4">Conserved secreted protein</fullName>
    </submittedName>
</protein>
<dbReference type="WBParaSite" id="HPBE_0001359701-mRNA-1">
    <property type="protein sequence ID" value="HPBE_0001359701-mRNA-1"/>
    <property type="gene ID" value="HPBE_0001359701"/>
</dbReference>
<dbReference type="AlphaFoldDB" id="A0A183FY92"/>
<name>A0A183FY92_HELPZ</name>
<reference evidence="2 3" key="1">
    <citation type="submission" date="2018-11" db="EMBL/GenBank/DDBJ databases">
        <authorList>
            <consortium name="Pathogen Informatics"/>
        </authorList>
    </citation>
    <scope>NUCLEOTIDE SEQUENCE [LARGE SCALE GENOMIC DNA]</scope>
</reference>
<feature type="chain" id="PRO_5044551720" evidence="1">
    <location>
        <begin position="25"/>
        <end position="211"/>
    </location>
</feature>
<feature type="signal peptide" evidence="1">
    <location>
        <begin position="1"/>
        <end position="24"/>
    </location>
</feature>
<accession>A0A183FY92</accession>
<keyword evidence="3" id="KW-1185">Reference proteome</keyword>
<keyword evidence="1" id="KW-0732">Signal</keyword>
<evidence type="ECO:0000313" key="4">
    <source>
        <dbReference type="WBParaSite" id="HPBE_0001359701-mRNA-1"/>
    </source>
</evidence>
<sequence>MASSVCCKVLAAITLILLFEPNTAQSPKHYWISFYPTQDVCQRSTESGFWVRDIYHVLFNKTSRRILARTHGVNSYHTNYVSGHYEWHGKWKWETPEVGLGLYLSFMHGRAEIRVNDNPTTNPRYLDADFRKGLPDTGRGSDFSAFFKENPLFGQAVFYYENTKKIIKRFSGTKCAQTGAWIANEGFYKWDDRSNEWTPIYYLPWNTDFYY</sequence>
<evidence type="ECO:0000313" key="2">
    <source>
        <dbReference type="EMBL" id="VDO96778.1"/>
    </source>
</evidence>
<reference evidence="4" key="2">
    <citation type="submission" date="2019-09" db="UniProtKB">
        <authorList>
            <consortium name="WormBaseParasite"/>
        </authorList>
    </citation>
    <scope>IDENTIFICATION</scope>
</reference>
<evidence type="ECO:0000256" key="1">
    <source>
        <dbReference type="SAM" id="SignalP"/>
    </source>
</evidence>
<evidence type="ECO:0000313" key="3">
    <source>
        <dbReference type="Proteomes" id="UP000050761"/>
    </source>
</evidence>
<organism evidence="3 4">
    <name type="scientific">Heligmosomoides polygyrus</name>
    <name type="common">Parasitic roundworm</name>
    <dbReference type="NCBI Taxonomy" id="6339"/>
    <lineage>
        <taxon>Eukaryota</taxon>
        <taxon>Metazoa</taxon>
        <taxon>Ecdysozoa</taxon>
        <taxon>Nematoda</taxon>
        <taxon>Chromadorea</taxon>
        <taxon>Rhabditida</taxon>
        <taxon>Rhabditina</taxon>
        <taxon>Rhabditomorpha</taxon>
        <taxon>Strongyloidea</taxon>
        <taxon>Heligmosomidae</taxon>
        <taxon>Heligmosomoides</taxon>
    </lineage>
</organism>
<accession>A0A3P8D8D9</accession>
<gene>
    <name evidence="2" type="ORF">HPBE_LOCUS13598</name>
</gene>
<proteinExistence type="predicted"/>
<dbReference type="OrthoDB" id="5873594at2759"/>
<dbReference type="Proteomes" id="UP000050761">
    <property type="component" value="Unassembled WGS sequence"/>
</dbReference>